<keyword evidence="2 7" id="KW-0378">Hydrolase</keyword>
<reference evidence="10 11" key="1">
    <citation type="submission" date="2017-04" db="EMBL/GenBank/DDBJ databases">
        <title>Draft genome sequence of Marssonina coronaria NL1: causal agent of apple blotch.</title>
        <authorList>
            <person name="Cheng Q."/>
        </authorList>
    </citation>
    <scope>NUCLEOTIDE SEQUENCE [LARGE SCALE GENOMIC DNA]</scope>
    <source>
        <strain evidence="10 11">NL1</strain>
    </source>
</reference>
<evidence type="ECO:0000256" key="6">
    <source>
        <dbReference type="PROSITE-ProRule" id="PRU00464"/>
    </source>
</evidence>
<feature type="active site" description="Tele-AMP-histidine intermediate" evidence="3">
    <location>
        <position position="101"/>
    </location>
</feature>
<evidence type="ECO:0000313" key="11">
    <source>
        <dbReference type="Proteomes" id="UP000242519"/>
    </source>
</evidence>
<dbReference type="PANTHER" id="PTHR46243:SF1">
    <property type="entry name" value="BIS(5'-ADENOSYL)-TRIPHOSPHATASE"/>
    <property type="match status" value="1"/>
</dbReference>
<dbReference type="FunFam" id="3.30.428.10:FF:000011">
    <property type="entry name" value="Fragile histidine triad"/>
    <property type="match status" value="1"/>
</dbReference>
<keyword evidence="1 7" id="KW-0547">Nucleotide-binding</keyword>
<dbReference type="InterPro" id="IPR051884">
    <property type="entry name" value="Bis(5'-adenosyl)-TPase_reg"/>
</dbReference>
<dbReference type="SUPFAM" id="SSF54197">
    <property type="entry name" value="HIT-like"/>
    <property type="match status" value="1"/>
</dbReference>
<evidence type="ECO:0000256" key="4">
    <source>
        <dbReference type="PIRSR" id="PIRSR639383-2"/>
    </source>
</evidence>
<dbReference type="InterPro" id="IPR039383">
    <property type="entry name" value="FHIT"/>
</dbReference>
<dbReference type="Proteomes" id="UP000242519">
    <property type="component" value="Unassembled WGS sequence"/>
</dbReference>
<feature type="short sequence motif" description="Histidine triad motif" evidence="6">
    <location>
        <begin position="99"/>
        <end position="103"/>
    </location>
</feature>
<feature type="binding site" evidence="4">
    <location>
        <position position="32"/>
    </location>
    <ligand>
        <name>substrate</name>
    </ligand>
</feature>
<evidence type="ECO:0000256" key="7">
    <source>
        <dbReference type="RuleBase" id="RU366076"/>
    </source>
</evidence>
<dbReference type="AlphaFoldDB" id="A0A218ZCR9"/>
<protein>
    <recommendedName>
        <fullName evidence="7">Bis(5'-adenosyl)-triphosphatase</fullName>
        <ecNumber evidence="7">3.6.1.29</ecNumber>
    </recommendedName>
</protein>
<feature type="region of interest" description="Disordered" evidence="8">
    <location>
        <begin position="129"/>
        <end position="157"/>
    </location>
</feature>
<dbReference type="InterPro" id="IPR036265">
    <property type="entry name" value="HIT-like_sf"/>
</dbReference>
<evidence type="ECO:0000259" key="9">
    <source>
        <dbReference type="PROSITE" id="PS51084"/>
    </source>
</evidence>
<evidence type="ECO:0000256" key="3">
    <source>
        <dbReference type="PIRSR" id="PIRSR639383-1"/>
    </source>
</evidence>
<dbReference type="InterPro" id="IPR011146">
    <property type="entry name" value="HIT-like"/>
</dbReference>
<dbReference type="STRING" id="503106.A0A218ZCR9"/>
<feature type="compositionally biased region" description="Basic and acidic residues" evidence="8">
    <location>
        <begin position="146"/>
        <end position="157"/>
    </location>
</feature>
<comment type="caution">
    <text evidence="10">The sequence shown here is derived from an EMBL/GenBank/DDBJ whole genome shotgun (WGS) entry which is preliminary data.</text>
</comment>
<dbReference type="Pfam" id="PF01230">
    <property type="entry name" value="HIT"/>
    <property type="match status" value="1"/>
</dbReference>
<sequence length="409" mass="46173">MSNSTGSLVYFGPYEVTSEVFYRTSLCYAIVNIKPIMPGHVLVIPLRRVQYLSELNSDEVTEVFTAVQKVQKMLAKTYDTTDANVAIQDGPDAGQTVPHLHCHIIPRKRGNDTGDKIYELLQGEEGNVGGGLWDQTRPSPNVGKFPHVEDADRKPRSKEEMREEAAFFEKQMALELLPGSVLRAANRTVNLAFSFIDFLSSYSSWETYSEPVSSTSASRSVSSINMLLLQRIRSILHMVKNSIPKFDFMNNDKWLDMGTDGYQTEGFVGQYTCRNKSCRSKVLAYRSVEQTSSTTKDNLRFEQKIAGGSGRIVLSIPVTFEKEFVDMQKGLLSPKTPGTSCECEVVKEKFFATCKCVGCGKALNFYNQVRRGKEVGKLRWFLARKDDKVLQEKMLEEYVDWDEELAGEK</sequence>
<feature type="site" description="Important for induction of apoptosis" evidence="5">
    <location>
        <position position="118"/>
    </location>
</feature>
<feature type="domain" description="HIT" evidence="9">
    <location>
        <begin position="7"/>
        <end position="115"/>
    </location>
</feature>
<keyword evidence="11" id="KW-1185">Reference proteome</keyword>
<dbReference type="GO" id="GO:0000166">
    <property type="term" value="F:nucleotide binding"/>
    <property type="evidence" value="ECO:0007669"/>
    <property type="project" value="UniProtKB-KW"/>
</dbReference>
<name>A0A218ZCR9_9HELO</name>
<feature type="binding site" evidence="4">
    <location>
        <begin position="94"/>
        <end position="97"/>
    </location>
    <ligand>
        <name>substrate</name>
    </ligand>
</feature>
<evidence type="ECO:0000256" key="1">
    <source>
        <dbReference type="ARBA" id="ARBA00022741"/>
    </source>
</evidence>
<dbReference type="InParanoid" id="A0A218ZCR9"/>
<evidence type="ECO:0000256" key="2">
    <source>
        <dbReference type="ARBA" id="ARBA00022801"/>
    </source>
</evidence>
<accession>A0A218ZCR9</accession>
<dbReference type="Gene3D" id="3.30.428.10">
    <property type="entry name" value="HIT-like"/>
    <property type="match status" value="1"/>
</dbReference>
<proteinExistence type="predicted"/>
<feature type="binding site" evidence="4">
    <location>
        <position position="103"/>
    </location>
    <ligand>
        <name>substrate</name>
    </ligand>
</feature>
<dbReference type="EMBL" id="MZNU01000068">
    <property type="protein sequence ID" value="OWP05554.1"/>
    <property type="molecule type" value="Genomic_DNA"/>
</dbReference>
<comment type="cofactor">
    <cofactor evidence="7">
        <name>Mn(2+)</name>
        <dbReference type="ChEBI" id="CHEBI:29035"/>
    </cofactor>
</comment>
<dbReference type="PANTHER" id="PTHR46243">
    <property type="entry name" value="BIS(5'-ADENOSYL)-TRIPHOSPHATASE"/>
    <property type="match status" value="1"/>
</dbReference>
<evidence type="ECO:0000313" key="10">
    <source>
        <dbReference type="EMBL" id="OWP05554.1"/>
    </source>
</evidence>
<comment type="catalytic activity">
    <reaction evidence="7">
        <text>P(1),P(3)-bis(5'-adenosyl) triphosphate + H2O = AMP + ADP + 2 H(+)</text>
        <dbReference type="Rhea" id="RHEA:13893"/>
        <dbReference type="ChEBI" id="CHEBI:15377"/>
        <dbReference type="ChEBI" id="CHEBI:15378"/>
        <dbReference type="ChEBI" id="CHEBI:58529"/>
        <dbReference type="ChEBI" id="CHEBI:456215"/>
        <dbReference type="ChEBI" id="CHEBI:456216"/>
        <dbReference type="EC" id="3.6.1.29"/>
    </reaction>
</comment>
<dbReference type="CDD" id="cd01275">
    <property type="entry name" value="FHIT"/>
    <property type="match status" value="1"/>
</dbReference>
<organism evidence="10 11">
    <name type="scientific">Diplocarpon coronariae</name>
    <dbReference type="NCBI Taxonomy" id="2795749"/>
    <lineage>
        <taxon>Eukaryota</taxon>
        <taxon>Fungi</taxon>
        <taxon>Dikarya</taxon>
        <taxon>Ascomycota</taxon>
        <taxon>Pezizomycotina</taxon>
        <taxon>Leotiomycetes</taxon>
        <taxon>Helotiales</taxon>
        <taxon>Drepanopezizaceae</taxon>
        <taxon>Diplocarpon</taxon>
    </lineage>
</organism>
<gene>
    <name evidence="10" type="ORF">B2J93_7898</name>
</gene>
<evidence type="ECO:0000256" key="5">
    <source>
        <dbReference type="PIRSR" id="PIRSR639383-3"/>
    </source>
</evidence>
<dbReference type="PROSITE" id="PS51084">
    <property type="entry name" value="HIT_2"/>
    <property type="match status" value="1"/>
</dbReference>
<feature type="binding site" evidence="4">
    <location>
        <position position="88"/>
    </location>
    <ligand>
        <name>substrate</name>
    </ligand>
</feature>
<dbReference type="GO" id="GO:0047710">
    <property type="term" value="F:bis(5'-adenosyl)-triphosphatase activity"/>
    <property type="evidence" value="ECO:0007669"/>
    <property type="project" value="UniProtKB-UniRule"/>
</dbReference>
<dbReference type="OrthoDB" id="680339at2759"/>
<evidence type="ECO:0000256" key="8">
    <source>
        <dbReference type="SAM" id="MobiDB-lite"/>
    </source>
</evidence>
<dbReference type="EC" id="3.6.1.29" evidence="7"/>